<dbReference type="Proteomes" id="UP000291117">
    <property type="component" value="Unassembled WGS sequence"/>
</dbReference>
<evidence type="ECO:0000313" key="4">
    <source>
        <dbReference type="Proteomes" id="UP000291117"/>
    </source>
</evidence>
<feature type="chain" id="PRO_5020324729" evidence="1">
    <location>
        <begin position="24"/>
        <end position="205"/>
    </location>
</feature>
<dbReference type="SUPFAM" id="SSF56925">
    <property type="entry name" value="OMPA-like"/>
    <property type="match status" value="1"/>
</dbReference>
<accession>A0A4R0N7R9</accession>
<dbReference type="AlphaFoldDB" id="A0A4R0N7R9"/>
<sequence length="205" mass="22744">MNNRLFILVLGLTLSSLAFQLKAQLRDEMGFGVRAGVNLMNMHQITFGSQGYKTNAELGFQVGVYGDLPIAKSLTFLPELYYIQKNAKFQQNAADKVNMKFSYLELPVLIGYKPISDLTFFIGPELSLLLAQKTTFTVDAEQVNEDTSLKNYRKFIAGAAVGIGYNITPDVNVTVRYSTDFQEALTDGATNLKNKGFALSMGYTF</sequence>
<name>A0A4R0N7R9_9SPHI</name>
<reference evidence="3 4" key="1">
    <citation type="submission" date="2019-02" db="EMBL/GenBank/DDBJ databases">
        <title>Pedobacter sp. RP-3-8 sp. nov., isolated from Arctic soil.</title>
        <authorList>
            <person name="Dahal R.H."/>
        </authorList>
    </citation>
    <scope>NUCLEOTIDE SEQUENCE [LARGE SCALE GENOMIC DNA]</scope>
    <source>
        <strain evidence="3 4">RP-3-8</strain>
    </source>
</reference>
<keyword evidence="4" id="KW-1185">Reference proteome</keyword>
<protein>
    <submittedName>
        <fullName evidence="3">PorT family protein</fullName>
    </submittedName>
</protein>
<evidence type="ECO:0000313" key="3">
    <source>
        <dbReference type="EMBL" id="TCC96110.1"/>
    </source>
</evidence>
<dbReference type="InterPro" id="IPR025665">
    <property type="entry name" value="Beta-barrel_OMP_2"/>
</dbReference>
<dbReference type="OrthoDB" id="947434at2"/>
<dbReference type="RefSeq" id="WP_131609758.1">
    <property type="nucleotide sequence ID" value="NZ_SJSM01000007.1"/>
</dbReference>
<keyword evidence="1" id="KW-0732">Signal</keyword>
<feature type="signal peptide" evidence="1">
    <location>
        <begin position="1"/>
        <end position="23"/>
    </location>
</feature>
<gene>
    <name evidence="3" type="ORF">EZ444_13800</name>
</gene>
<proteinExistence type="predicted"/>
<dbReference type="InterPro" id="IPR011250">
    <property type="entry name" value="OMP/PagP_B-barrel"/>
</dbReference>
<dbReference type="EMBL" id="SJSM01000007">
    <property type="protein sequence ID" value="TCC96110.1"/>
    <property type="molecule type" value="Genomic_DNA"/>
</dbReference>
<feature type="domain" description="Outer membrane protein beta-barrel" evidence="2">
    <location>
        <begin position="27"/>
        <end position="178"/>
    </location>
</feature>
<evidence type="ECO:0000259" key="2">
    <source>
        <dbReference type="Pfam" id="PF13568"/>
    </source>
</evidence>
<dbReference type="Pfam" id="PF13568">
    <property type="entry name" value="OMP_b-brl_2"/>
    <property type="match status" value="1"/>
</dbReference>
<evidence type="ECO:0000256" key="1">
    <source>
        <dbReference type="SAM" id="SignalP"/>
    </source>
</evidence>
<organism evidence="3 4">
    <name type="scientific">Pedobacter hiemivivus</name>
    <dbReference type="NCBI Taxonomy" id="2530454"/>
    <lineage>
        <taxon>Bacteria</taxon>
        <taxon>Pseudomonadati</taxon>
        <taxon>Bacteroidota</taxon>
        <taxon>Sphingobacteriia</taxon>
        <taxon>Sphingobacteriales</taxon>
        <taxon>Sphingobacteriaceae</taxon>
        <taxon>Pedobacter</taxon>
    </lineage>
</organism>
<comment type="caution">
    <text evidence="3">The sequence shown here is derived from an EMBL/GenBank/DDBJ whole genome shotgun (WGS) entry which is preliminary data.</text>
</comment>
<dbReference type="Gene3D" id="2.40.160.20">
    <property type="match status" value="1"/>
</dbReference>